<comment type="caution">
    <text evidence="1">The sequence shown here is derived from an EMBL/GenBank/DDBJ whole genome shotgun (WGS) entry which is preliminary data.</text>
</comment>
<dbReference type="AlphaFoldDB" id="A0A6N6ME00"/>
<name>A0A6N6ME00_9HYPH</name>
<organism evidence="1 2">
    <name type="scientific">Methylobacterium planeticum</name>
    <dbReference type="NCBI Taxonomy" id="2615211"/>
    <lineage>
        <taxon>Bacteria</taxon>
        <taxon>Pseudomonadati</taxon>
        <taxon>Pseudomonadota</taxon>
        <taxon>Alphaproteobacteria</taxon>
        <taxon>Hyphomicrobiales</taxon>
        <taxon>Methylobacteriaceae</taxon>
        <taxon>Methylobacterium</taxon>
    </lineage>
</organism>
<sequence length="81" mass="8644">MPSASTILTSSCISAVVITGLTFLADVSTRAQLDHALENVRASRAPTLTVVETSSRHRPPAILDRKRLEATALMVSQPGEE</sequence>
<dbReference type="Proteomes" id="UP000441523">
    <property type="component" value="Unassembled WGS sequence"/>
</dbReference>
<dbReference type="EMBL" id="VZZJ01000067">
    <property type="protein sequence ID" value="KAB1067566.1"/>
    <property type="molecule type" value="Genomic_DNA"/>
</dbReference>
<keyword evidence="2" id="KW-1185">Reference proteome</keyword>
<evidence type="ECO:0000313" key="2">
    <source>
        <dbReference type="Proteomes" id="UP000441523"/>
    </source>
</evidence>
<proteinExistence type="predicted"/>
<reference evidence="1 2" key="1">
    <citation type="submission" date="2019-09" db="EMBL/GenBank/DDBJ databases">
        <title>YIM 132548 draft genome.</title>
        <authorList>
            <person name="Jiang L."/>
        </authorList>
    </citation>
    <scope>NUCLEOTIDE SEQUENCE [LARGE SCALE GENOMIC DNA]</scope>
    <source>
        <strain evidence="1 2">YIM 132548</strain>
    </source>
</reference>
<protein>
    <submittedName>
        <fullName evidence="1">Uncharacterized protein</fullName>
    </submittedName>
</protein>
<dbReference type="RefSeq" id="WP_150967276.1">
    <property type="nucleotide sequence ID" value="NZ_VZZJ01000067.1"/>
</dbReference>
<accession>A0A6N6ME00</accession>
<evidence type="ECO:0000313" key="1">
    <source>
        <dbReference type="EMBL" id="KAB1067566.1"/>
    </source>
</evidence>
<gene>
    <name evidence="1" type="ORF">F6X51_27515</name>
</gene>